<comment type="caution">
    <text evidence="11">The sequence shown here is derived from an EMBL/GenBank/DDBJ whole genome shotgun (WGS) entry which is preliminary data.</text>
</comment>
<feature type="region of interest" description="Disordered" evidence="9">
    <location>
        <begin position="448"/>
        <end position="543"/>
    </location>
</feature>
<feature type="domain" description="4Fe-4S ferredoxin-type" evidence="10">
    <location>
        <begin position="368"/>
        <end position="398"/>
    </location>
</feature>
<dbReference type="InterPro" id="IPR010208">
    <property type="entry name" value="Ion_transpt_RnfC/RsxC"/>
</dbReference>
<feature type="domain" description="4Fe-4S ferredoxin-type" evidence="10">
    <location>
        <begin position="408"/>
        <end position="436"/>
    </location>
</feature>
<dbReference type="InterPro" id="IPR037225">
    <property type="entry name" value="Nuo51_FMN-bd_sf"/>
</dbReference>
<keyword evidence="4 8" id="KW-0677">Repeat</keyword>
<keyword evidence="8" id="KW-0472">Membrane</keyword>
<keyword evidence="1 8" id="KW-0813">Transport</keyword>
<dbReference type="GO" id="GO:0046872">
    <property type="term" value="F:metal ion binding"/>
    <property type="evidence" value="ECO:0007669"/>
    <property type="project" value="UniProtKB-KW"/>
</dbReference>
<dbReference type="HAMAP" id="MF_00461">
    <property type="entry name" value="RsxC_RnfC"/>
    <property type="match status" value="1"/>
</dbReference>
<name>A0A9J6RPY1_9GAMM</name>
<proteinExistence type="inferred from homology"/>
<dbReference type="InterPro" id="IPR019554">
    <property type="entry name" value="Soluble_ligand-bd"/>
</dbReference>
<comment type="similarity">
    <text evidence="8">Belongs to the 4Fe4S bacterial-type ferredoxin family. RnfC subfamily.</text>
</comment>
<feature type="binding site" evidence="8">
    <location>
        <position position="381"/>
    </location>
    <ligand>
        <name>[4Fe-4S] cluster</name>
        <dbReference type="ChEBI" id="CHEBI:49883"/>
        <label>1</label>
    </ligand>
</feature>
<feature type="binding site" evidence="8">
    <location>
        <position position="417"/>
    </location>
    <ligand>
        <name>[4Fe-4S] cluster</name>
        <dbReference type="ChEBI" id="CHEBI:49883"/>
        <label>2</label>
    </ligand>
</feature>
<keyword evidence="8" id="KW-1003">Cell membrane</keyword>
<dbReference type="FunFam" id="3.30.70.20:FF:000044">
    <property type="entry name" value="Ion-translocating oxidoreductase complex subunit C"/>
    <property type="match status" value="1"/>
</dbReference>
<dbReference type="InterPro" id="IPR017900">
    <property type="entry name" value="4Fe4S_Fe_S_CS"/>
</dbReference>
<evidence type="ECO:0000256" key="4">
    <source>
        <dbReference type="ARBA" id="ARBA00022737"/>
    </source>
</evidence>
<dbReference type="PROSITE" id="PS00198">
    <property type="entry name" value="4FE4S_FER_1"/>
    <property type="match status" value="1"/>
</dbReference>
<dbReference type="GO" id="GO:0051539">
    <property type="term" value="F:4 iron, 4 sulfur cluster binding"/>
    <property type="evidence" value="ECO:0007669"/>
    <property type="project" value="UniProtKB-KW"/>
</dbReference>
<dbReference type="Pfam" id="PF12838">
    <property type="entry name" value="Fer4_7"/>
    <property type="match status" value="1"/>
</dbReference>
<evidence type="ECO:0000259" key="10">
    <source>
        <dbReference type="PROSITE" id="PS51379"/>
    </source>
</evidence>
<evidence type="ECO:0000256" key="2">
    <source>
        <dbReference type="ARBA" id="ARBA00022485"/>
    </source>
</evidence>
<keyword evidence="6 8" id="KW-0408">Iron</keyword>
<feature type="binding site" evidence="8">
    <location>
        <position position="423"/>
    </location>
    <ligand>
        <name>[4Fe-4S] cluster</name>
        <dbReference type="ChEBI" id="CHEBI:49883"/>
        <label>2</label>
    </ligand>
</feature>
<evidence type="ECO:0000313" key="11">
    <source>
        <dbReference type="EMBL" id="MCZ0866361.1"/>
    </source>
</evidence>
<feature type="binding site" evidence="8">
    <location>
        <position position="420"/>
    </location>
    <ligand>
        <name>[4Fe-4S] cluster</name>
        <dbReference type="ChEBI" id="CHEBI:49883"/>
        <label>2</label>
    </ligand>
</feature>
<dbReference type="InterPro" id="IPR011538">
    <property type="entry name" value="Nuo51_FMN-bd"/>
</dbReference>
<reference evidence="11 12" key="1">
    <citation type="submission" date="2022-12" db="EMBL/GenBank/DDBJ databases">
        <title>Dasania phycosphaerae sp. nov., isolated from particulate material of the south coast of Korea.</title>
        <authorList>
            <person name="Jiang Y."/>
        </authorList>
    </citation>
    <scope>NUCLEOTIDE SEQUENCE [LARGE SCALE GENOMIC DNA]</scope>
    <source>
        <strain evidence="11 12">GY-19</strain>
    </source>
</reference>
<feature type="compositionally biased region" description="Low complexity" evidence="9">
    <location>
        <begin position="482"/>
        <end position="499"/>
    </location>
</feature>
<sequence>MPKTYPTPGGVHPPQNKAQSTSRPIQQASLPAELVLPLSQHAGAPAKAIVAVGDKVLKGQCIAQAKGSISAYIHAPSSGEVTAIEPRAIPHASGMQDNCIVIKTDGEDNWCPLQGCEDFSQLPASELVEQIRLAGITGLGGGGFPTAVKLISSDTQASLNKAIDTLIINGTECEPYITADDLLMRERAQQIISGIQILQHIIKPSTATLIGVENNKPEAIAALEAAIAEANANNITVVSFAGKYPSGGEKQLIQILTGREVPSGGLPADVGIVCQNVGTVAAVHDAIVLGKPLISRITTVTGQACAQPQNFEVLIGSPIAHVLAQAGFDASACQRLIMGGPMMGFTLTDTSVPVIKATNCLLAATEAELPSPPPAQACIRCGMCAEACPASLLPQQLYWYARSKEYEKLEELNLFDCIECGACSYVCPSTIPLVQYYRASKADIREHKAEMHKAEQSKARFEARQQRLEREEQEKAEKRAARQAAAKAKLAAAAQAGGEQELDPVQAAVARAKAKKAAKAAAAETEAGNSTAKPETKPTDEAN</sequence>
<organism evidence="11 12">
    <name type="scientific">Dasania phycosphaerae</name>
    <dbReference type="NCBI Taxonomy" id="2950436"/>
    <lineage>
        <taxon>Bacteria</taxon>
        <taxon>Pseudomonadati</taxon>
        <taxon>Pseudomonadota</taxon>
        <taxon>Gammaproteobacteria</taxon>
        <taxon>Cellvibrionales</taxon>
        <taxon>Spongiibacteraceae</taxon>
        <taxon>Dasania</taxon>
    </lineage>
</organism>
<dbReference type="EMBL" id="JAPTGG010000012">
    <property type="protein sequence ID" value="MCZ0866361.1"/>
    <property type="molecule type" value="Genomic_DNA"/>
</dbReference>
<keyword evidence="8" id="KW-1278">Translocase</keyword>
<feature type="binding site" evidence="8">
    <location>
        <position position="378"/>
    </location>
    <ligand>
        <name>[4Fe-4S] cluster</name>
        <dbReference type="ChEBI" id="CHEBI:49883"/>
        <label>1</label>
    </ligand>
</feature>
<dbReference type="GO" id="GO:0005886">
    <property type="term" value="C:plasma membrane"/>
    <property type="evidence" value="ECO:0007669"/>
    <property type="project" value="UniProtKB-SubCell"/>
</dbReference>
<dbReference type="SUPFAM" id="SSF142019">
    <property type="entry name" value="Nqo1 FMN-binding domain-like"/>
    <property type="match status" value="1"/>
</dbReference>
<dbReference type="Proteomes" id="UP001069090">
    <property type="component" value="Unassembled WGS sequence"/>
</dbReference>
<keyword evidence="2 8" id="KW-0004">4Fe-4S</keyword>
<gene>
    <name evidence="11" type="primary">rsxC</name>
    <name evidence="8" type="synonym">rnfC</name>
    <name evidence="11" type="ORF">O0V09_14205</name>
</gene>
<accession>A0A9J6RPY1</accession>
<protein>
    <recommendedName>
        <fullName evidence="8">Ion-translocating oxidoreductase complex subunit C</fullName>
        <ecNumber evidence="8">7.-.-.-</ecNumber>
    </recommendedName>
    <alternativeName>
        <fullName evidence="8">Rnf electron transport complex subunit C</fullName>
    </alternativeName>
</protein>
<keyword evidence="8" id="KW-0997">Cell inner membrane</keyword>
<dbReference type="GO" id="GO:0009055">
    <property type="term" value="F:electron transfer activity"/>
    <property type="evidence" value="ECO:0007669"/>
    <property type="project" value="InterPro"/>
</dbReference>
<comment type="function">
    <text evidence="8">Part of a membrane-bound complex that couples electron transfer with translocation of ions across the membrane.</text>
</comment>
<evidence type="ECO:0000256" key="1">
    <source>
        <dbReference type="ARBA" id="ARBA00022448"/>
    </source>
</evidence>
<feature type="binding site" evidence="8">
    <location>
        <position position="384"/>
    </location>
    <ligand>
        <name>[4Fe-4S] cluster</name>
        <dbReference type="ChEBI" id="CHEBI:49883"/>
        <label>1</label>
    </ligand>
</feature>
<comment type="subunit">
    <text evidence="8">The complex is composed of six subunits: RnfA, RnfB, RnfC, RnfD, RnfE and RnfG.</text>
</comment>
<keyword evidence="3 8" id="KW-0479">Metal-binding</keyword>
<dbReference type="PANTHER" id="PTHR43034:SF2">
    <property type="entry name" value="ION-TRANSLOCATING OXIDOREDUCTASE COMPLEX SUBUNIT C"/>
    <property type="match status" value="1"/>
</dbReference>
<comment type="cofactor">
    <cofactor evidence="8">
        <name>[4Fe-4S] cluster</name>
        <dbReference type="ChEBI" id="CHEBI:49883"/>
    </cofactor>
    <text evidence="8">Binds 2 [4Fe-4S] clusters per subunit.</text>
</comment>
<evidence type="ECO:0000256" key="3">
    <source>
        <dbReference type="ARBA" id="ARBA00022723"/>
    </source>
</evidence>
<feature type="region of interest" description="Disordered" evidence="9">
    <location>
        <begin position="1"/>
        <end position="25"/>
    </location>
</feature>
<keyword evidence="7 8" id="KW-0411">Iron-sulfur</keyword>
<feature type="compositionally biased region" description="Basic and acidic residues" evidence="9">
    <location>
        <begin position="534"/>
        <end position="543"/>
    </location>
</feature>
<dbReference type="PANTHER" id="PTHR43034">
    <property type="entry name" value="ION-TRANSLOCATING OXIDOREDUCTASE COMPLEX SUBUNIT C"/>
    <property type="match status" value="1"/>
</dbReference>
<evidence type="ECO:0000256" key="9">
    <source>
        <dbReference type="SAM" id="MobiDB-lite"/>
    </source>
</evidence>
<dbReference type="Pfam" id="PF13375">
    <property type="entry name" value="RnfC_N"/>
    <property type="match status" value="1"/>
</dbReference>
<dbReference type="Pfam" id="PF10531">
    <property type="entry name" value="SLBB"/>
    <property type="match status" value="1"/>
</dbReference>
<evidence type="ECO:0000256" key="8">
    <source>
        <dbReference type="HAMAP-Rule" id="MF_00461"/>
    </source>
</evidence>
<feature type="compositionally biased region" description="Polar residues" evidence="9">
    <location>
        <begin position="16"/>
        <end position="25"/>
    </location>
</feature>
<dbReference type="AlphaFoldDB" id="A0A9J6RPY1"/>
<dbReference type="InterPro" id="IPR017896">
    <property type="entry name" value="4Fe4S_Fe-S-bd"/>
</dbReference>
<dbReference type="SUPFAM" id="SSF46548">
    <property type="entry name" value="alpha-helical ferredoxin"/>
    <property type="match status" value="1"/>
</dbReference>
<keyword evidence="12" id="KW-1185">Reference proteome</keyword>
<keyword evidence="5 8" id="KW-0249">Electron transport</keyword>
<dbReference type="Pfam" id="PF01512">
    <property type="entry name" value="Complex1_51K"/>
    <property type="match status" value="1"/>
</dbReference>
<evidence type="ECO:0000256" key="6">
    <source>
        <dbReference type="ARBA" id="ARBA00023004"/>
    </source>
</evidence>
<dbReference type="Gene3D" id="3.30.70.20">
    <property type="match status" value="1"/>
</dbReference>
<evidence type="ECO:0000256" key="7">
    <source>
        <dbReference type="ARBA" id="ARBA00023014"/>
    </source>
</evidence>
<dbReference type="NCBIfam" id="NF003454">
    <property type="entry name" value="PRK05035.1"/>
    <property type="match status" value="1"/>
</dbReference>
<evidence type="ECO:0000313" key="12">
    <source>
        <dbReference type="Proteomes" id="UP001069090"/>
    </source>
</evidence>
<dbReference type="NCBIfam" id="TIGR01945">
    <property type="entry name" value="rnfC"/>
    <property type="match status" value="1"/>
</dbReference>
<feature type="binding site" evidence="8">
    <location>
        <position position="427"/>
    </location>
    <ligand>
        <name>[4Fe-4S] cluster</name>
        <dbReference type="ChEBI" id="CHEBI:49883"/>
        <label>1</label>
    </ligand>
</feature>
<evidence type="ECO:0000256" key="5">
    <source>
        <dbReference type="ARBA" id="ARBA00022982"/>
    </source>
</evidence>
<feature type="binding site" evidence="8">
    <location>
        <position position="388"/>
    </location>
    <ligand>
        <name>[4Fe-4S] cluster</name>
        <dbReference type="ChEBI" id="CHEBI:49883"/>
        <label>2</label>
    </ligand>
</feature>
<dbReference type="Gene3D" id="3.40.50.11540">
    <property type="entry name" value="NADH-ubiquinone oxidoreductase 51kDa subunit"/>
    <property type="match status" value="1"/>
</dbReference>
<dbReference type="PROSITE" id="PS51379">
    <property type="entry name" value="4FE4S_FER_2"/>
    <property type="match status" value="2"/>
</dbReference>
<dbReference type="InterPro" id="IPR026902">
    <property type="entry name" value="RnfC_N"/>
</dbReference>
<dbReference type="GO" id="GO:0022900">
    <property type="term" value="P:electron transport chain"/>
    <property type="evidence" value="ECO:0007669"/>
    <property type="project" value="UniProtKB-UniRule"/>
</dbReference>
<dbReference type="EC" id="7.-.-.-" evidence="8"/>
<feature type="compositionally biased region" description="Basic and acidic residues" evidence="9">
    <location>
        <begin position="448"/>
        <end position="480"/>
    </location>
</feature>
<comment type="subcellular location">
    <subcellularLocation>
        <location evidence="8">Cell inner membrane</location>
        <topology evidence="8">Peripheral membrane protein</topology>
    </subcellularLocation>
</comment>